<dbReference type="EMBL" id="GGEC01060415">
    <property type="protein sequence ID" value="MBX40899.1"/>
    <property type="molecule type" value="Transcribed_RNA"/>
</dbReference>
<name>A0A2P2NEM7_RHIMU</name>
<organism evidence="1">
    <name type="scientific">Rhizophora mucronata</name>
    <name type="common">Asiatic mangrove</name>
    <dbReference type="NCBI Taxonomy" id="61149"/>
    <lineage>
        <taxon>Eukaryota</taxon>
        <taxon>Viridiplantae</taxon>
        <taxon>Streptophyta</taxon>
        <taxon>Embryophyta</taxon>
        <taxon>Tracheophyta</taxon>
        <taxon>Spermatophyta</taxon>
        <taxon>Magnoliopsida</taxon>
        <taxon>eudicotyledons</taxon>
        <taxon>Gunneridae</taxon>
        <taxon>Pentapetalae</taxon>
        <taxon>rosids</taxon>
        <taxon>fabids</taxon>
        <taxon>Malpighiales</taxon>
        <taxon>Rhizophoraceae</taxon>
        <taxon>Rhizophora</taxon>
    </lineage>
</organism>
<sequence length="24" mass="2852">MDPLNLIRTVHEVLLITDKPLHRK</sequence>
<proteinExistence type="predicted"/>
<dbReference type="AlphaFoldDB" id="A0A2P2NEM7"/>
<reference evidence="1" key="1">
    <citation type="submission" date="2018-02" db="EMBL/GenBank/DDBJ databases">
        <title>Rhizophora mucronata_Transcriptome.</title>
        <authorList>
            <person name="Meera S.P."/>
            <person name="Sreeshan A."/>
            <person name="Augustine A."/>
        </authorList>
    </citation>
    <scope>NUCLEOTIDE SEQUENCE</scope>
    <source>
        <tissue evidence="1">Leaf</tissue>
    </source>
</reference>
<protein>
    <submittedName>
        <fullName evidence="1">Uncharacterized protein</fullName>
    </submittedName>
</protein>
<evidence type="ECO:0000313" key="1">
    <source>
        <dbReference type="EMBL" id="MBX40899.1"/>
    </source>
</evidence>
<accession>A0A2P2NEM7</accession>